<proteinExistence type="predicted"/>
<dbReference type="EMBL" id="JBBPFD010000017">
    <property type="protein sequence ID" value="KAK7892183.1"/>
    <property type="molecule type" value="Genomic_DNA"/>
</dbReference>
<evidence type="ECO:0000313" key="2">
    <source>
        <dbReference type="Proteomes" id="UP001460270"/>
    </source>
</evidence>
<dbReference type="Proteomes" id="UP001460270">
    <property type="component" value="Unassembled WGS sequence"/>
</dbReference>
<accession>A0AAW0N676</accession>
<dbReference type="AlphaFoldDB" id="A0AAW0N676"/>
<sequence>MSTPGPIDAQQSSQVLQKWRAKHHYRVLFSGPEFENQRSAFLKSPTVQTEAEINRWDEPGQTGLKGIQAELFMTSKKSWPQTHPYLPPVSQGYHMPNTAGTQCPNTHADAFATRIHCGKSGFSDWNRRNVVLIVF</sequence>
<keyword evidence="2" id="KW-1185">Reference proteome</keyword>
<gene>
    <name evidence="1" type="ORF">WMY93_024146</name>
</gene>
<reference evidence="2" key="1">
    <citation type="submission" date="2024-04" db="EMBL/GenBank/DDBJ databases">
        <title>Salinicola lusitanus LLJ914,a marine bacterium isolated from the Okinawa Trough.</title>
        <authorList>
            <person name="Li J."/>
        </authorList>
    </citation>
    <scope>NUCLEOTIDE SEQUENCE [LARGE SCALE GENOMIC DNA]</scope>
</reference>
<organism evidence="1 2">
    <name type="scientific">Mugilogobius chulae</name>
    <name type="common">yellowstripe goby</name>
    <dbReference type="NCBI Taxonomy" id="88201"/>
    <lineage>
        <taxon>Eukaryota</taxon>
        <taxon>Metazoa</taxon>
        <taxon>Chordata</taxon>
        <taxon>Craniata</taxon>
        <taxon>Vertebrata</taxon>
        <taxon>Euteleostomi</taxon>
        <taxon>Actinopterygii</taxon>
        <taxon>Neopterygii</taxon>
        <taxon>Teleostei</taxon>
        <taxon>Neoteleostei</taxon>
        <taxon>Acanthomorphata</taxon>
        <taxon>Gobiaria</taxon>
        <taxon>Gobiiformes</taxon>
        <taxon>Gobioidei</taxon>
        <taxon>Gobiidae</taxon>
        <taxon>Gobionellinae</taxon>
        <taxon>Mugilogobius</taxon>
    </lineage>
</organism>
<protein>
    <submittedName>
        <fullName evidence="1">Uncharacterized protein</fullName>
    </submittedName>
</protein>
<evidence type="ECO:0000313" key="1">
    <source>
        <dbReference type="EMBL" id="KAK7892183.1"/>
    </source>
</evidence>
<name>A0AAW0N676_9GOBI</name>
<comment type="caution">
    <text evidence="1">The sequence shown here is derived from an EMBL/GenBank/DDBJ whole genome shotgun (WGS) entry which is preliminary data.</text>
</comment>